<evidence type="ECO:0000259" key="2">
    <source>
        <dbReference type="Pfam" id="PF02579"/>
    </source>
</evidence>
<feature type="region of interest" description="Disordered" evidence="1">
    <location>
        <begin position="87"/>
        <end position="106"/>
    </location>
</feature>
<protein>
    <recommendedName>
        <fullName evidence="2">Dinitrogenase iron-molybdenum cofactor biosynthesis domain-containing protein</fullName>
    </recommendedName>
</protein>
<name>X1PP02_9ZZZZ</name>
<dbReference type="PANTHER" id="PTHR42983:SF1">
    <property type="entry name" value="IRON-MOLYBDENUM PROTEIN"/>
    <property type="match status" value="1"/>
</dbReference>
<dbReference type="PANTHER" id="PTHR42983">
    <property type="entry name" value="DINITROGENASE IRON-MOLYBDENUM COFACTOR PROTEIN-RELATED"/>
    <property type="match status" value="1"/>
</dbReference>
<reference evidence="3" key="1">
    <citation type="journal article" date="2014" name="Front. Microbiol.">
        <title>High frequency of phylogenetically diverse reductive dehalogenase-homologous genes in deep subseafloor sedimentary metagenomes.</title>
        <authorList>
            <person name="Kawai M."/>
            <person name="Futagami T."/>
            <person name="Toyoda A."/>
            <person name="Takaki Y."/>
            <person name="Nishi S."/>
            <person name="Hori S."/>
            <person name="Arai W."/>
            <person name="Tsubouchi T."/>
            <person name="Morono Y."/>
            <person name="Uchiyama I."/>
            <person name="Ito T."/>
            <person name="Fujiyama A."/>
            <person name="Inagaki F."/>
            <person name="Takami H."/>
        </authorList>
    </citation>
    <scope>NUCLEOTIDE SEQUENCE</scope>
    <source>
        <strain evidence="3">Expedition CK06-06</strain>
    </source>
</reference>
<feature type="domain" description="Dinitrogenase iron-molybdenum cofactor biosynthesis" evidence="2">
    <location>
        <begin position="1"/>
        <end position="76"/>
    </location>
</feature>
<dbReference type="Pfam" id="PF02579">
    <property type="entry name" value="Nitro_FeMo-Co"/>
    <property type="match status" value="1"/>
</dbReference>
<dbReference type="EMBL" id="BARV01032135">
    <property type="protein sequence ID" value="GAI32614.1"/>
    <property type="molecule type" value="Genomic_DNA"/>
</dbReference>
<evidence type="ECO:0000256" key="1">
    <source>
        <dbReference type="SAM" id="MobiDB-lite"/>
    </source>
</evidence>
<dbReference type="AlphaFoldDB" id="X1PP02"/>
<dbReference type="SUPFAM" id="SSF53146">
    <property type="entry name" value="Nitrogenase accessory factor-like"/>
    <property type="match status" value="1"/>
</dbReference>
<dbReference type="Gene3D" id="3.30.420.130">
    <property type="entry name" value="Dinitrogenase iron-molybdenum cofactor biosynthesis domain"/>
    <property type="match status" value="1"/>
</dbReference>
<evidence type="ECO:0000313" key="3">
    <source>
        <dbReference type="EMBL" id="GAI32614.1"/>
    </source>
</evidence>
<gene>
    <name evidence="3" type="ORF">S06H3_50718</name>
</gene>
<accession>X1PP02</accession>
<organism evidence="3">
    <name type="scientific">marine sediment metagenome</name>
    <dbReference type="NCBI Taxonomy" id="412755"/>
    <lineage>
        <taxon>unclassified sequences</taxon>
        <taxon>metagenomes</taxon>
        <taxon>ecological metagenomes</taxon>
    </lineage>
</organism>
<proteinExistence type="predicted"/>
<dbReference type="InterPro" id="IPR003731">
    <property type="entry name" value="Di-Nase_FeMo-co_biosynth"/>
</dbReference>
<comment type="caution">
    <text evidence="3">The sequence shown here is derived from an EMBL/GenBank/DDBJ whole genome shotgun (WGS) entry which is preliminary data.</text>
</comment>
<feature type="compositionally biased region" description="Basic and acidic residues" evidence="1">
    <location>
        <begin position="95"/>
        <end position="106"/>
    </location>
</feature>
<sequence length="106" mass="11445">QFTILEIKDNKLVGKEIIDNPGHHPGYLPQYLNKIGVSCIVAGGMGMRAKILFKEAEIESVLGVEGKVDDAIDKIIMGTLKGGENICSPGSGKDYGIDKTECEHED</sequence>
<dbReference type="InterPro" id="IPR036105">
    <property type="entry name" value="DiNase_FeMo-co_biosyn_sf"/>
</dbReference>
<feature type="non-terminal residue" evidence="3">
    <location>
        <position position="1"/>
    </location>
</feature>